<evidence type="ECO:0000256" key="4">
    <source>
        <dbReference type="ARBA" id="ARBA00022857"/>
    </source>
</evidence>
<feature type="binding site" evidence="9">
    <location>
        <position position="198"/>
    </location>
    <ligand>
        <name>1-deoxy-D-xylulose 5-phosphate</name>
        <dbReference type="ChEBI" id="CHEBI:57792"/>
    </ligand>
</feature>
<dbReference type="Gene3D" id="1.10.1740.10">
    <property type="match status" value="1"/>
</dbReference>
<comment type="similarity">
    <text evidence="2 9">Belongs to the DXR family.</text>
</comment>
<evidence type="ECO:0000256" key="3">
    <source>
        <dbReference type="ARBA" id="ARBA00022723"/>
    </source>
</evidence>
<evidence type="ECO:0000313" key="13">
    <source>
        <dbReference type="EMBL" id="QQG65759.1"/>
    </source>
</evidence>
<comment type="cofactor">
    <cofactor evidence="9">
        <name>Mg(2+)</name>
        <dbReference type="ChEBI" id="CHEBI:18420"/>
    </cofactor>
    <cofactor evidence="9">
        <name>Mn(2+)</name>
        <dbReference type="ChEBI" id="CHEBI:29035"/>
    </cofactor>
</comment>
<dbReference type="EC" id="1.1.1.267" evidence="9"/>
<dbReference type="GO" id="GO:0030604">
    <property type="term" value="F:1-deoxy-D-xylulose-5-phosphate reductoisomerase activity"/>
    <property type="evidence" value="ECO:0007669"/>
    <property type="project" value="UniProtKB-UniRule"/>
</dbReference>
<feature type="binding site" evidence="9">
    <location>
        <position position="11"/>
    </location>
    <ligand>
        <name>NADPH</name>
        <dbReference type="ChEBI" id="CHEBI:57783"/>
    </ligand>
</feature>
<dbReference type="HAMAP" id="MF_00183">
    <property type="entry name" value="DXP_reductoisom"/>
    <property type="match status" value="1"/>
</dbReference>
<feature type="binding site" evidence="9">
    <location>
        <position position="220"/>
    </location>
    <ligand>
        <name>1-deoxy-D-xylulose 5-phosphate</name>
        <dbReference type="ChEBI" id="CHEBI:57792"/>
    </ligand>
</feature>
<feature type="binding site" evidence="9">
    <location>
        <position position="151"/>
    </location>
    <ligand>
        <name>1-deoxy-D-xylulose 5-phosphate</name>
        <dbReference type="ChEBI" id="CHEBI:57792"/>
    </ligand>
</feature>
<sequence length="385" mass="41361">MKALSLLGSTGSIGQNVLAVVRQFPDRFKIVALSAGQNIRLLAEQVIEFSPEWVAIGNPDLVPALAELLPGSYRHRIMVGTEGNCHLATLPAVEMVVSAVVGATGLLPALAAIHAGKDIGLANKETLVMAGRLIMDAVHTHGVRLLPIDSEHSAIFQALEAGRREDVARIILTASGGPFRTWETEALTDVGPDQALAHPNWSMGRKISIDSATLMNKGLEVIEARWLFDIDPALIEVVVHPQSIVHSLVEYKDGSVVAQLGIPDMRIPIAYALSYPERLDLGLNRLSLTQCGCLAFEPPDLERFPALRMAYAALTMGGTMPAVLNAANEVAVEAFLAGKIGFTRITAIVETAMGEILNADELELQSILEADQMARMIAQREICST</sequence>
<dbReference type="PANTHER" id="PTHR30525:SF0">
    <property type="entry name" value="1-DEOXY-D-XYLULOSE 5-PHOSPHATE REDUCTOISOMERASE, CHLOROPLASTIC"/>
    <property type="match status" value="1"/>
</dbReference>
<feature type="binding site" evidence="9">
    <location>
        <position position="150"/>
    </location>
    <ligand>
        <name>1-deoxy-D-xylulose 5-phosphate</name>
        <dbReference type="ChEBI" id="CHEBI:57792"/>
    </ligand>
</feature>
<keyword evidence="13" id="KW-0413">Isomerase</keyword>
<dbReference type="SUPFAM" id="SSF69055">
    <property type="entry name" value="1-deoxy-D-xylulose-5-phosphate reductoisomerase, C-terminal domain"/>
    <property type="match status" value="1"/>
</dbReference>
<dbReference type="PANTHER" id="PTHR30525">
    <property type="entry name" value="1-DEOXY-D-XYLULOSE 5-PHOSPHATE REDUCTOISOMERASE"/>
    <property type="match status" value="1"/>
</dbReference>
<accession>A0A7T5VD94</accession>
<feature type="binding site" evidence="9">
    <location>
        <position position="10"/>
    </location>
    <ligand>
        <name>NADPH</name>
        <dbReference type="ChEBI" id="CHEBI:57783"/>
    </ligand>
</feature>
<evidence type="ECO:0000256" key="8">
    <source>
        <dbReference type="ARBA" id="ARBA00048543"/>
    </source>
</evidence>
<reference evidence="13 14" key="1">
    <citation type="submission" date="2020-05" db="EMBL/GenBank/DDBJ databases">
        <title>Complete genome of Desulfobulbus oligotrophicus.</title>
        <authorList>
            <person name="Podar M."/>
        </authorList>
    </citation>
    <scope>NUCLEOTIDE SEQUENCE [LARGE SCALE GENOMIC DNA]</scope>
    <source>
        <strain evidence="13 14">Prop6</strain>
    </source>
</reference>
<name>A0A7T5VD94_9BACT</name>
<dbReference type="Pfam" id="PF13288">
    <property type="entry name" value="DXPR_C"/>
    <property type="match status" value="1"/>
</dbReference>
<dbReference type="InterPro" id="IPR003821">
    <property type="entry name" value="DXP_reductoisomerase"/>
</dbReference>
<dbReference type="Proteomes" id="UP000596092">
    <property type="component" value="Chromosome"/>
</dbReference>
<evidence type="ECO:0000256" key="9">
    <source>
        <dbReference type="HAMAP-Rule" id="MF_00183"/>
    </source>
</evidence>
<dbReference type="Pfam" id="PF02670">
    <property type="entry name" value="DXP_reductoisom"/>
    <property type="match status" value="1"/>
</dbReference>
<keyword evidence="14" id="KW-1185">Reference proteome</keyword>
<feature type="domain" description="DXP reductoisomerase C-terminal" evidence="12">
    <location>
        <begin position="260"/>
        <end position="376"/>
    </location>
</feature>
<feature type="binding site" evidence="9">
    <location>
        <position position="36"/>
    </location>
    <ligand>
        <name>NADPH</name>
        <dbReference type="ChEBI" id="CHEBI:57783"/>
    </ligand>
</feature>
<dbReference type="FunFam" id="3.40.50.720:FF:000045">
    <property type="entry name" value="1-deoxy-D-xylulose 5-phosphate reductoisomerase"/>
    <property type="match status" value="1"/>
</dbReference>
<dbReference type="Pfam" id="PF08436">
    <property type="entry name" value="DXP_redisom_C"/>
    <property type="match status" value="1"/>
</dbReference>
<dbReference type="UniPathway" id="UPA00056">
    <property type="reaction ID" value="UER00092"/>
</dbReference>
<feature type="binding site" evidence="9">
    <location>
        <position position="211"/>
    </location>
    <ligand>
        <name>1-deoxy-D-xylulose 5-phosphate</name>
        <dbReference type="ChEBI" id="CHEBI:57792"/>
    </ligand>
</feature>
<evidence type="ECO:0000259" key="10">
    <source>
        <dbReference type="Pfam" id="PF02670"/>
    </source>
</evidence>
<dbReference type="PIRSF" id="PIRSF006205">
    <property type="entry name" value="Dxp_reductismrs"/>
    <property type="match status" value="1"/>
</dbReference>
<dbReference type="SUPFAM" id="SSF51735">
    <property type="entry name" value="NAD(P)-binding Rossmann-fold domains"/>
    <property type="match status" value="1"/>
</dbReference>
<feature type="binding site" evidence="9">
    <location>
        <position position="124"/>
    </location>
    <ligand>
        <name>1-deoxy-D-xylulose 5-phosphate</name>
        <dbReference type="ChEBI" id="CHEBI:57792"/>
    </ligand>
</feature>
<dbReference type="GO" id="GO:0070402">
    <property type="term" value="F:NADPH binding"/>
    <property type="evidence" value="ECO:0007669"/>
    <property type="project" value="InterPro"/>
</dbReference>
<keyword evidence="3 9" id="KW-0479">Metal-binding</keyword>
<feature type="binding site" evidence="9">
    <location>
        <position position="217"/>
    </location>
    <ligand>
        <name>1-deoxy-D-xylulose 5-phosphate</name>
        <dbReference type="ChEBI" id="CHEBI:57792"/>
    </ligand>
</feature>
<keyword evidence="5 9" id="KW-0560">Oxidoreductase</keyword>
<feature type="binding site" evidence="9">
    <location>
        <position position="204"/>
    </location>
    <ligand>
        <name>NADPH</name>
        <dbReference type="ChEBI" id="CHEBI:57783"/>
    </ligand>
</feature>
<dbReference type="GO" id="GO:0051484">
    <property type="term" value="P:isopentenyl diphosphate biosynthetic process, methylerythritol 4-phosphate pathway involved in terpenoid biosynthetic process"/>
    <property type="evidence" value="ECO:0007669"/>
    <property type="project" value="UniProtKB-ARBA"/>
</dbReference>
<feature type="binding site" evidence="9">
    <location>
        <position position="123"/>
    </location>
    <ligand>
        <name>NADPH</name>
        <dbReference type="ChEBI" id="CHEBI:57783"/>
    </ligand>
</feature>
<dbReference type="InterPro" id="IPR036291">
    <property type="entry name" value="NAD(P)-bd_dom_sf"/>
</dbReference>
<dbReference type="InterPro" id="IPR013512">
    <property type="entry name" value="DXP_reductoisomerase_N"/>
</dbReference>
<gene>
    <name evidence="9" type="primary">dxr</name>
    <name evidence="13" type="ORF">HP555_07740</name>
</gene>
<keyword evidence="6 9" id="KW-0464">Manganese</keyword>
<feature type="domain" description="1-deoxy-D-xylulose 5-phosphate reductoisomerase N-terminal" evidence="10">
    <location>
        <begin position="4"/>
        <end position="131"/>
    </location>
</feature>
<dbReference type="KEGG" id="dog:HP555_07740"/>
<dbReference type="SUPFAM" id="SSF55347">
    <property type="entry name" value="Glyceraldehyde-3-phosphate dehydrogenase-like, C-terminal domain"/>
    <property type="match status" value="1"/>
</dbReference>
<comment type="pathway">
    <text evidence="1 9">Isoprenoid biosynthesis; isopentenyl diphosphate biosynthesis via DXP pathway; isopentenyl diphosphate from 1-deoxy-D-xylulose 5-phosphate: step 1/6.</text>
</comment>
<dbReference type="NCBIfam" id="TIGR00243">
    <property type="entry name" value="Dxr"/>
    <property type="match status" value="1"/>
</dbReference>
<feature type="binding site" evidence="9">
    <location>
        <position position="125"/>
    </location>
    <ligand>
        <name>NADPH</name>
        <dbReference type="ChEBI" id="CHEBI:57783"/>
    </ligand>
</feature>
<comment type="function">
    <text evidence="9">Catalyzes the NADPH-dependent rearrangement and reduction of 1-deoxy-D-xylulose-5-phosphate (DXP) to 2-C-methyl-D-erythritol 4-phosphate (MEP).</text>
</comment>
<organism evidence="13 14">
    <name type="scientific">Desulfobulbus oligotrophicus</name>
    <dbReference type="NCBI Taxonomy" id="1909699"/>
    <lineage>
        <taxon>Bacteria</taxon>
        <taxon>Pseudomonadati</taxon>
        <taxon>Thermodesulfobacteriota</taxon>
        <taxon>Desulfobulbia</taxon>
        <taxon>Desulfobulbales</taxon>
        <taxon>Desulfobulbaceae</taxon>
        <taxon>Desulfobulbus</taxon>
    </lineage>
</organism>
<feature type="binding site" evidence="9">
    <location>
        <position position="175"/>
    </location>
    <ligand>
        <name>1-deoxy-D-xylulose 5-phosphate</name>
        <dbReference type="ChEBI" id="CHEBI:57792"/>
    </ligand>
</feature>
<dbReference type="RefSeq" id="WP_199261217.1">
    <property type="nucleotide sequence ID" value="NZ_CP054140.1"/>
</dbReference>
<keyword evidence="4 9" id="KW-0521">NADP</keyword>
<evidence type="ECO:0000313" key="14">
    <source>
        <dbReference type="Proteomes" id="UP000596092"/>
    </source>
</evidence>
<keyword evidence="7 9" id="KW-0414">Isoprene biosynthesis</keyword>
<feature type="binding site" evidence="9">
    <location>
        <position position="216"/>
    </location>
    <ligand>
        <name>1-deoxy-D-xylulose 5-phosphate</name>
        <dbReference type="ChEBI" id="CHEBI:57792"/>
    </ligand>
</feature>
<dbReference type="GO" id="GO:0030145">
    <property type="term" value="F:manganese ion binding"/>
    <property type="evidence" value="ECO:0007669"/>
    <property type="project" value="TreeGrafter"/>
</dbReference>
<dbReference type="InterPro" id="IPR013644">
    <property type="entry name" value="DXP_reductoisomerase_C"/>
</dbReference>
<evidence type="ECO:0000259" key="11">
    <source>
        <dbReference type="Pfam" id="PF08436"/>
    </source>
</evidence>
<feature type="binding site" evidence="9">
    <location>
        <position position="220"/>
    </location>
    <ligand>
        <name>Mn(2+)</name>
        <dbReference type="ChEBI" id="CHEBI:29035"/>
    </ligand>
</feature>
<proteinExistence type="inferred from homology"/>
<dbReference type="AlphaFoldDB" id="A0A7T5VD94"/>
<feature type="binding site" evidence="9">
    <location>
        <position position="12"/>
    </location>
    <ligand>
        <name>NADPH</name>
        <dbReference type="ChEBI" id="CHEBI:57783"/>
    </ligand>
</feature>
<dbReference type="Gene3D" id="3.40.50.720">
    <property type="entry name" value="NAD(P)-binding Rossmann-like Domain"/>
    <property type="match status" value="1"/>
</dbReference>
<feature type="binding site" evidence="9">
    <location>
        <position position="38"/>
    </location>
    <ligand>
        <name>NADPH</name>
        <dbReference type="ChEBI" id="CHEBI:57783"/>
    </ligand>
</feature>
<evidence type="ECO:0000259" key="12">
    <source>
        <dbReference type="Pfam" id="PF13288"/>
    </source>
</evidence>
<evidence type="ECO:0000256" key="1">
    <source>
        <dbReference type="ARBA" id="ARBA00005094"/>
    </source>
</evidence>
<comment type="caution">
    <text evidence="9">Lacks conserved residue(s) required for the propagation of feature annotation.</text>
</comment>
<feature type="binding site" evidence="9">
    <location>
        <position position="151"/>
    </location>
    <ligand>
        <name>Mn(2+)</name>
        <dbReference type="ChEBI" id="CHEBI:29035"/>
    </ligand>
</feature>
<evidence type="ECO:0000256" key="2">
    <source>
        <dbReference type="ARBA" id="ARBA00006825"/>
    </source>
</evidence>
<evidence type="ECO:0000256" key="7">
    <source>
        <dbReference type="ARBA" id="ARBA00023229"/>
    </source>
</evidence>
<keyword evidence="9" id="KW-0460">Magnesium</keyword>
<dbReference type="GO" id="GO:0016853">
    <property type="term" value="F:isomerase activity"/>
    <property type="evidence" value="ECO:0007669"/>
    <property type="project" value="UniProtKB-KW"/>
</dbReference>
<dbReference type="InterPro" id="IPR026877">
    <property type="entry name" value="DXPR_C"/>
</dbReference>
<dbReference type="InterPro" id="IPR036169">
    <property type="entry name" value="DXPR_C_sf"/>
</dbReference>
<evidence type="ECO:0000256" key="6">
    <source>
        <dbReference type="ARBA" id="ARBA00023211"/>
    </source>
</evidence>
<protein>
    <recommendedName>
        <fullName evidence="9">1-deoxy-D-xylulose 5-phosphate reductoisomerase</fullName>
        <shortName evidence="9">DXP reductoisomerase</shortName>
        <ecNumber evidence="9">1.1.1.267</ecNumber>
    </recommendedName>
    <alternativeName>
        <fullName evidence="9">1-deoxyxylulose-5-phosphate reductoisomerase</fullName>
    </alternativeName>
    <alternativeName>
        <fullName evidence="9">2-C-methyl-D-erythritol 4-phosphate synthase</fullName>
    </alternativeName>
</protein>
<feature type="binding site" evidence="9">
    <location>
        <position position="13"/>
    </location>
    <ligand>
        <name>NADPH</name>
        <dbReference type="ChEBI" id="CHEBI:57783"/>
    </ligand>
</feature>
<feature type="binding site" evidence="9">
    <location>
        <position position="149"/>
    </location>
    <ligand>
        <name>Mn(2+)</name>
        <dbReference type="ChEBI" id="CHEBI:29035"/>
    </ligand>
</feature>
<comment type="catalytic activity">
    <reaction evidence="8">
        <text>2-C-methyl-D-erythritol 4-phosphate + NADP(+) = 1-deoxy-D-xylulose 5-phosphate + NADPH + H(+)</text>
        <dbReference type="Rhea" id="RHEA:13717"/>
        <dbReference type="ChEBI" id="CHEBI:15378"/>
        <dbReference type="ChEBI" id="CHEBI:57783"/>
        <dbReference type="ChEBI" id="CHEBI:57792"/>
        <dbReference type="ChEBI" id="CHEBI:58262"/>
        <dbReference type="ChEBI" id="CHEBI:58349"/>
        <dbReference type="EC" id="1.1.1.267"/>
    </reaction>
    <physiologicalReaction direction="right-to-left" evidence="8">
        <dbReference type="Rhea" id="RHEA:13719"/>
    </physiologicalReaction>
</comment>
<dbReference type="NCBIfam" id="NF009114">
    <property type="entry name" value="PRK12464.1"/>
    <property type="match status" value="1"/>
</dbReference>
<dbReference type="EMBL" id="CP054140">
    <property type="protein sequence ID" value="QQG65759.1"/>
    <property type="molecule type" value="Genomic_DNA"/>
</dbReference>
<feature type="domain" description="1-deoxy-D-xylulose 5-phosphate reductoisomerase C-terminal" evidence="11">
    <location>
        <begin position="145"/>
        <end position="228"/>
    </location>
</feature>
<evidence type="ECO:0000256" key="5">
    <source>
        <dbReference type="ARBA" id="ARBA00023002"/>
    </source>
</evidence>